<organism evidence="2 3">
    <name type="scientific">Pseudomonas mosselii</name>
    <dbReference type="NCBI Taxonomy" id="78327"/>
    <lineage>
        <taxon>Bacteria</taxon>
        <taxon>Pseudomonadati</taxon>
        <taxon>Pseudomonadota</taxon>
        <taxon>Gammaproteobacteria</taxon>
        <taxon>Pseudomonadales</taxon>
        <taxon>Pseudomonadaceae</taxon>
        <taxon>Pseudomonas</taxon>
    </lineage>
</organism>
<dbReference type="RefSeq" id="WP_269476033.1">
    <property type="nucleotide sequence ID" value="NZ_JADTVX010000002.1"/>
</dbReference>
<dbReference type="Proteomes" id="UP001160882">
    <property type="component" value="Unassembled WGS sequence"/>
</dbReference>
<keyword evidence="1" id="KW-0472">Membrane</keyword>
<dbReference type="EMBL" id="JAOCGG010000024">
    <property type="protein sequence ID" value="MDH1631221.1"/>
    <property type="molecule type" value="Genomic_DNA"/>
</dbReference>
<accession>A0AA42RZ27</accession>
<proteinExistence type="predicted"/>
<keyword evidence="1" id="KW-0812">Transmembrane</keyword>
<evidence type="ECO:0000256" key="1">
    <source>
        <dbReference type="SAM" id="Phobius"/>
    </source>
</evidence>
<sequence length="42" mass="4030">MTGQVGGCGAAIQVLGLGALDYVACGFAALAMIATLAMLASK</sequence>
<comment type="caution">
    <text evidence="2">The sequence shown here is derived from an EMBL/GenBank/DDBJ whole genome shotgun (WGS) entry which is preliminary data.</text>
</comment>
<gene>
    <name evidence="2" type="ORF">N5I14_13305</name>
</gene>
<evidence type="ECO:0000313" key="3">
    <source>
        <dbReference type="Proteomes" id="UP001160882"/>
    </source>
</evidence>
<evidence type="ECO:0000313" key="2">
    <source>
        <dbReference type="EMBL" id="MDH1631221.1"/>
    </source>
</evidence>
<reference evidence="2" key="1">
    <citation type="submission" date="2022-09" db="EMBL/GenBank/DDBJ databases">
        <title>Intensive care unit water sources are persistently colonized with multi-drug resistant bacteria and are the site of extensive horizontal gene transfer of antibiotic resistance genes.</title>
        <authorList>
            <person name="Diorio-Toth L."/>
        </authorList>
    </citation>
    <scope>NUCLEOTIDE SEQUENCE</scope>
    <source>
        <strain evidence="2">GD03782</strain>
    </source>
</reference>
<dbReference type="AlphaFoldDB" id="A0AA42RZ27"/>
<protein>
    <submittedName>
        <fullName evidence="2">Uncharacterized protein</fullName>
    </submittedName>
</protein>
<feature type="transmembrane region" description="Helical" evidence="1">
    <location>
        <begin position="19"/>
        <end position="40"/>
    </location>
</feature>
<name>A0AA42RZ27_9PSED</name>
<keyword evidence="1" id="KW-1133">Transmembrane helix</keyword>